<reference evidence="1 2" key="1">
    <citation type="submission" date="2014-06" db="EMBL/GenBank/DDBJ databases">
        <authorList>
            <person name="Urmite Genomes Urmite Genomes"/>
        </authorList>
    </citation>
    <scope>NUCLEOTIDE SEQUENCE [LARGE SCALE GENOMIC DNA]</scope>
</reference>
<gene>
    <name evidence="1" type="ORF">BN59_02233</name>
</gene>
<evidence type="ECO:0000313" key="1">
    <source>
        <dbReference type="EMBL" id="CDZ77939.1"/>
    </source>
</evidence>
<proteinExistence type="predicted"/>
<dbReference type="Proteomes" id="UP000044071">
    <property type="component" value="Unassembled WGS sequence"/>
</dbReference>
<dbReference type="EMBL" id="CCSB01000002">
    <property type="protein sequence ID" value="CDZ77939.1"/>
    <property type="molecule type" value="Genomic_DNA"/>
</dbReference>
<sequence length="58" mass="7051">MLVRNIQEFIHNLELRTELLSSFDLEAIFKENNRLNLMRSKAISNRLMLLYFCHNLRQ</sequence>
<evidence type="ECO:0000313" key="2">
    <source>
        <dbReference type="Proteomes" id="UP000044071"/>
    </source>
</evidence>
<name>A0A078L1Q7_9GAMM</name>
<keyword evidence="2" id="KW-1185">Reference proteome</keyword>
<organism evidence="1 2">
    <name type="scientific">Legionella massiliensis</name>
    <dbReference type="NCBI Taxonomy" id="1034943"/>
    <lineage>
        <taxon>Bacteria</taxon>
        <taxon>Pseudomonadati</taxon>
        <taxon>Pseudomonadota</taxon>
        <taxon>Gammaproteobacteria</taxon>
        <taxon>Legionellales</taxon>
        <taxon>Legionellaceae</taxon>
        <taxon>Legionella</taxon>
    </lineage>
</organism>
<dbReference type="AlphaFoldDB" id="A0A078L1Q7"/>
<accession>A0A078L1Q7</accession>
<protein>
    <submittedName>
        <fullName evidence="1">Uncharacterized protein</fullName>
    </submittedName>
</protein>